<evidence type="ECO:0000256" key="1">
    <source>
        <dbReference type="SAM" id="Coils"/>
    </source>
</evidence>
<dbReference type="PATRIC" id="fig|1218493.3.peg.203"/>
<comment type="caution">
    <text evidence="3">The sequence shown here is derived from an EMBL/GenBank/DDBJ whole genome shotgun (WGS) entry which is preliminary data.</text>
</comment>
<dbReference type="InterPro" id="IPR009061">
    <property type="entry name" value="DNA-bd_dom_put_sf"/>
</dbReference>
<dbReference type="HOGENOM" id="CLU_1114679_0_0_9"/>
<dbReference type="SUPFAM" id="SSF46955">
    <property type="entry name" value="Putative DNA-binding domain"/>
    <property type="match status" value="1"/>
</dbReference>
<evidence type="ECO:0000313" key="3">
    <source>
        <dbReference type="EMBL" id="KJY59116.1"/>
    </source>
</evidence>
<reference evidence="3 4" key="1">
    <citation type="submission" date="2014-12" db="EMBL/GenBank/DDBJ databases">
        <title>Comparative genomics of the lactic acid bacteria isolated from the honey bee gut.</title>
        <authorList>
            <person name="Ellegaard K.M."/>
            <person name="Tamarit D."/>
            <person name="Javelind E."/>
            <person name="Olofsson T."/>
            <person name="Andersson S.G."/>
            <person name="Vasquez A."/>
        </authorList>
    </citation>
    <scope>NUCLEOTIDE SEQUENCE [LARGE SCALE GENOMIC DNA]</scope>
    <source>
        <strain evidence="3 4">Biut2</strain>
    </source>
</reference>
<protein>
    <submittedName>
        <fullName evidence="3">Transcriptional regulator</fullName>
    </submittedName>
</protein>
<feature type="region of interest" description="Disordered" evidence="2">
    <location>
        <begin position="195"/>
        <end position="235"/>
    </location>
</feature>
<proteinExistence type="predicted"/>
<dbReference type="STRING" id="1218493.JF76_01920"/>
<accession>A0A0F4LNG3</accession>
<dbReference type="EMBL" id="JXBY01000003">
    <property type="protein sequence ID" value="KJY59116.1"/>
    <property type="molecule type" value="Genomic_DNA"/>
</dbReference>
<feature type="coiled-coil region" evidence="1">
    <location>
        <begin position="115"/>
        <end position="156"/>
    </location>
</feature>
<organism evidence="3 4">
    <name type="scientific">Lactobacillus kullabergensis</name>
    <dbReference type="NCBI Taxonomy" id="1218493"/>
    <lineage>
        <taxon>Bacteria</taxon>
        <taxon>Bacillati</taxon>
        <taxon>Bacillota</taxon>
        <taxon>Bacilli</taxon>
        <taxon>Lactobacillales</taxon>
        <taxon>Lactobacillaceae</taxon>
        <taxon>Lactobacillus</taxon>
    </lineage>
</organism>
<name>A0A0F4LNG3_9LACO</name>
<dbReference type="Proteomes" id="UP000033533">
    <property type="component" value="Unassembled WGS sequence"/>
</dbReference>
<feature type="compositionally biased region" description="Basic and acidic residues" evidence="2">
    <location>
        <begin position="199"/>
        <end position="229"/>
    </location>
</feature>
<evidence type="ECO:0000313" key="4">
    <source>
        <dbReference type="Proteomes" id="UP000033533"/>
    </source>
</evidence>
<dbReference type="RefSeq" id="WP_045927422.1">
    <property type="nucleotide sequence ID" value="NZ_JBHSZS010000005.1"/>
</dbReference>
<keyword evidence="1" id="KW-0175">Coiled coil</keyword>
<dbReference type="Gene3D" id="1.10.1660.10">
    <property type="match status" value="1"/>
</dbReference>
<evidence type="ECO:0000256" key="2">
    <source>
        <dbReference type="SAM" id="MobiDB-lite"/>
    </source>
</evidence>
<sequence>MSEDKHNFEELTAPSATAKKLHISVATLRKYSLIVEKVTGKPDYYARTKQNARLYSKQDVQDLEDFHQLARDNGLTLQEAAQQVFAVTDKKDKPQHMDNGKKQEVMSTSQMVKLLNALQQTIGQQNTALSDLQKQLNRIEKQNKQLLKKQKELEKPQAKAANAEEDFSVLPDISGIVTDNGDDITDVQEMPETKPLTAAEKRAQVAEDEGKSSEQMHEEILAKAKENAEKSASANAHRTLADMQIEPEKTHWWQRFLDM</sequence>
<gene>
    <name evidence="3" type="ORF">JF76_01920</name>
</gene>
<dbReference type="AlphaFoldDB" id="A0A0F4LNG3"/>
<dbReference type="OrthoDB" id="2157217at2"/>